<protein>
    <recommendedName>
        <fullName evidence="4">Glutamyl-tRNA(Gln) amidotransferase subunit C, mitochondrial</fullName>
    </recommendedName>
</protein>
<dbReference type="GO" id="GO:0070681">
    <property type="term" value="P:glutaminyl-tRNAGln biosynthesis via transamidation"/>
    <property type="evidence" value="ECO:0007669"/>
    <property type="project" value="TreeGrafter"/>
</dbReference>
<reference evidence="2" key="2">
    <citation type="submission" date="2022-10" db="EMBL/GenBank/DDBJ databases">
        <authorList>
            <consortium name="ENA_rothamsted_submissions"/>
            <consortium name="culmorum"/>
            <person name="King R."/>
        </authorList>
    </citation>
    <scope>NUCLEOTIDE SEQUENCE</scope>
</reference>
<keyword evidence="3" id="KW-1185">Reference proteome</keyword>
<name>A0A9P0JBT9_APHGO</name>
<evidence type="ECO:0000313" key="2">
    <source>
        <dbReference type="EMBL" id="CAH1736332.1"/>
    </source>
</evidence>
<dbReference type="EMBL" id="OU899037">
    <property type="protein sequence ID" value="CAH1736332.1"/>
    <property type="molecule type" value="Genomic_DNA"/>
</dbReference>
<dbReference type="GO" id="GO:0005739">
    <property type="term" value="C:mitochondrion"/>
    <property type="evidence" value="ECO:0007669"/>
    <property type="project" value="TreeGrafter"/>
</dbReference>
<gene>
    <name evidence="2" type="ORF">APHIGO_LOCUS10095</name>
</gene>
<dbReference type="SUPFAM" id="SSF141000">
    <property type="entry name" value="Glu-tRNAGln amidotransferase C subunit"/>
    <property type="match status" value="1"/>
</dbReference>
<evidence type="ECO:0000313" key="3">
    <source>
        <dbReference type="Proteomes" id="UP001154329"/>
    </source>
</evidence>
<dbReference type="AlphaFoldDB" id="A0A9P0JBT9"/>
<evidence type="ECO:0000256" key="1">
    <source>
        <dbReference type="ARBA" id="ARBA00022741"/>
    </source>
</evidence>
<reference evidence="2" key="1">
    <citation type="submission" date="2022-02" db="EMBL/GenBank/DDBJ databases">
        <authorList>
            <person name="King R."/>
        </authorList>
    </citation>
    <scope>NUCLEOTIDE SEQUENCE</scope>
</reference>
<evidence type="ECO:0008006" key="4">
    <source>
        <dbReference type="Google" id="ProtNLM"/>
    </source>
</evidence>
<proteinExistence type="predicted"/>
<dbReference type="Pfam" id="PF02686">
    <property type="entry name" value="GatC"/>
    <property type="match status" value="1"/>
</dbReference>
<dbReference type="GO" id="GO:0006450">
    <property type="term" value="P:regulation of translational fidelity"/>
    <property type="evidence" value="ECO:0007669"/>
    <property type="project" value="InterPro"/>
</dbReference>
<dbReference type="GO" id="GO:0000166">
    <property type="term" value="F:nucleotide binding"/>
    <property type="evidence" value="ECO:0007669"/>
    <property type="project" value="UniProtKB-KW"/>
</dbReference>
<dbReference type="Proteomes" id="UP001154329">
    <property type="component" value="Chromosome 4"/>
</dbReference>
<dbReference type="PANTHER" id="PTHR15004:SF0">
    <property type="entry name" value="GLUTAMYL-TRNA(GLN) AMIDOTRANSFERASE SUBUNIT C, MITOCHONDRIAL"/>
    <property type="match status" value="1"/>
</dbReference>
<dbReference type="InterPro" id="IPR003837">
    <property type="entry name" value="GatC"/>
</dbReference>
<sequence length="125" mass="14106">MSRILTTTIIINNLRHFTPRVAWLSSIVNKSIALDEDLVKRLETVSHVGFSKQGGFEVLSASVKFADRLTDIDTSKVLPLITVLENWDTGLRKDISSDKITRREIMCNSLVVEEDYFIAPSNQVL</sequence>
<dbReference type="GO" id="GO:0032543">
    <property type="term" value="P:mitochondrial translation"/>
    <property type="evidence" value="ECO:0007669"/>
    <property type="project" value="TreeGrafter"/>
</dbReference>
<keyword evidence="1" id="KW-0547">Nucleotide-binding</keyword>
<accession>A0A9P0JBT9</accession>
<dbReference type="GO" id="GO:0030956">
    <property type="term" value="C:glutamyl-tRNA(Gln) amidotransferase complex"/>
    <property type="evidence" value="ECO:0007669"/>
    <property type="project" value="TreeGrafter"/>
</dbReference>
<dbReference type="PANTHER" id="PTHR15004">
    <property type="entry name" value="GLUTAMYL-TRNA(GLN) AMIDOTRANSFERASE SUBUNIT C, MITOCHONDRIAL"/>
    <property type="match status" value="1"/>
</dbReference>
<organism evidence="2 3">
    <name type="scientific">Aphis gossypii</name>
    <name type="common">Cotton aphid</name>
    <dbReference type="NCBI Taxonomy" id="80765"/>
    <lineage>
        <taxon>Eukaryota</taxon>
        <taxon>Metazoa</taxon>
        <taxon>Ecdysozoa</taxon>
        <taxon>Arthropoda</taxon>
        <taxon>Hexapoda</taxon>
        <taxon>Insecta</taxon>
        <taxon>Pterygota</taxon>
        <taxon>Neoptera</taxon>
        <taxon>Paraneoptera</taxon>
        <taxon>Hemiptera</taxon>
        <taxon>Sternorrhyncha</taxon>
        <taxon>Aphidomorpha</taxon>
        <taxon>Aphidoidea</taxon>
        <taxon>Aphididae</taxon>
        <taxon>Aphidini</taxon>
        <taxon>Aphis</taxon>
        <taxon>Aphis</taxon>
    </lineage>
</organism>
<dbReference type="InterPro" id="IPR036113">
    <property type="entry name" value="Asp/Glu-ADT_sf_sub_c"/>
</dbReference>